<keyword evidence="8 12" id="KW-0368">Histidine biosynthesis</keyword>
<sequence length="198" mass="20883">MSVAVVKIGVGNTASVMFALERLGAAAVLTDDPARVAEAERVILPGVGAAAHAMKRLNESGVEDVLRNFSRPLLGICLGQQLLFETSDEGDAEGLGRIPGRVTRFPVSPEAPVPHMGWSKIETTRESALLEGLVETPYAYFVHSFICPASDATIATARYGAPFPAMVASGNVFGCQFHPERSGAAGATILRNFLSLPC</sequence>
<reference evidence="15 16" key="1">
    <citation type="submission" date="2015-11" db="EMBL/GenBank/DDBJ databases">
        <title>Whole-Genome Sequence of Candidatus Oderbacter manganicum from the National Park Lower Oder Valley, Germany.</title>
        <authorList>
            <person name="Braun B."/>
            <person name="Liere K."/>
            <person name="Szewzyk U."/>
        </authorList>
    </citation>
    <scope>NUCLEOTIDE SEQUENCE [LARGE SCALE GENOMIC DNA]</scope>
    <source>
        <strain evidence="15 16">OTSz_A_272</strain>
    </source>
</reference>
<comment type="subunit">
    <text evidence="3 12">Heterodimer of HisH and HisF.</text>
</comment>
<dbReference type="InterPro" id="IPR010139">
    <property type="entry name" value="Imidazole-glycPsynth_HisH"/>
</dbReference>
<dbReference type="KEGG" id="cbot:ATE48_10685"/>
<feature type="domain" description="Glutamine amidotransferase" evidence="14">
    <location>
        <begin position="39"/>
        <end position="194"/>
    </location>
</feature>
<dbReference type="FunFam" id="3.40.50.880:FF:000009">
    <property type="entry name" value="Imidazole glycerol phosphate synthase subunit HisH"/>
    <property type="match status" value="1"/>
</dbReference>
<protein>
    <recommendedName>
        <fullName evidence="12">Imidazole glycerol phosphate synthase subunit HisH</fullName>
        <ecNumber evidence="12">4.3.2.10</ecNumber>
    </recommendedName>
    <alternativeName>
        <fullName evidence="12">IGP synthase glutaminase subunit</fullName>
        <ecNumber evidence="12">3.5.1.2</ecNumber>
    </alternativeName>
    <alternativeName>
        <fullName evidence="12">IGP synthase subunit HisH</fullName>
    </alternativeName>
    <alternativeName>
        <fullName evidence="12">ImGP synthase subunit HisH</fullName>
        <shortName evidence="12">IGPS subunit HisH</shortName>
    </alternativeName>
</protein>
<feature type="active site" description="Nucleophile" evidence="12 13">
    <location>
        <position position="77"/>
    </location>
</feature>
<dbReference type="GO" id="GO:0000105">
    <property type="term" value="P:L-histidine biosynthetic process"/>
    <property type="evidence" value="ECO:0007669"/>
    <property type="project" value="UniProtKB-UniRule"/>
</dbReference>
<accession>A0A1B1AIG6</accession>
<dbReference type="InterPro" id="IPR029062">
    <property type="entry name" value="Class_I_gatase-like"/>
</dbReference>
<keyword evidence="9 12" id="KW-0456">Lyase</keyword>
<gene>
    <name evidence="12 15" type="primary">hisH</name>
    <name evidence="15" type="ORF">ATE48_10685</name>
</gene>
<evidence type="ECO:0000256" key="12">
    <source>
        <dbReference type="HAMAP-Rule" id="MF_00278"/>
    </source>
</evidence>
<evidence type="ECO:0000256" key="7">
    <source>
        <dbReference type="ARBA" id="ARBA00022962"/>
    </source>
</evidence>
<evidence type="ECO:0000256" key="2">
    <source>
        <dbReference type="ARBA" id="ARBA00005091"/>
    </source>
</evidence>
<dbReference type="GO" id="GO:0005737">
    <property type="term" value="C:cytoplasm"/>
    <property type="evidence" value="ECO:0007669"/>
    <property type="project" value="UniProtKB-SubCell"/>
</dbReference>
<dbReference type="Gene3D" id="3.40.50.880">
    <property type="match status" value="1"/>
</dbReference>
<comment type="catalytic activity">
    <reaction evidence="11 12">
        <text>L-glutamine + H2O = L-glutamate + NH4(+)</text>
        <dbReference type="Rhea" id="RHEA:15889"/>
        <dbReference type="ChEBI" id="CHEBI:15377"/>
        <dbReference type="ChEBI" id="CHEBI:28938"/>
        <dbReference type="ChEBI" id="CHEBI:29985"/>
        <dbReference type="ChEBI" id="CHEBI:58359"/>
        <dbReference type="EC" id="3.5.1.2"/>
    </reaction>
</comment>
<evidence type="ECO:0000256" key="13">
    <source>
        <dbReference type="PIRSR" id="PIRSR000495-1"/>
    </source>
</evidence>
<evidence type="ECO:0000256" key="11">
    <source>
        <dbReference type="ARBA" id="ARBA00049534"/>
    </source>
</evidence>
<evidence type="ECO:0000256" key="6">
    <source>
        <dbReference type="ARBA" id="ARBA00022801"/>
    </source>
</evidence>
<dbReference type="GO" id="GO:0016829">
    <property type="term" value="F:lyase activity"/>
    <property type="evidence" value="ECO:0007669"/>
    <property type="project" value="UniProtKB-KW"/>
</dbReference>
<keyword evidence="4 12" id="KW-0963">Cytoplasm</keyword>
<dbReference type="GO" id="GO:0004359">
    <property type="term" value="F:glutaminase activity"/>
    <property type="evidence" value="ECO:0007669"/>
    <property type="project" value="UniProtKB-EC"/>
</dbReference>
<evidence type="ECO:0000256" key="4">
    <source>
        <dbReference type="ARBA" id="ARBA00022490"/>
    </source>
</evidence>
<comment type="catalytic activity">
    <reaction evidence="10 12">
        <text>5-[(5-phospho-1-deoxy-D-ribulos-1-ylimino)methylamino]-1-(5-phospho-beta-D-ribosyl)imidazole-4-carboxamide + L-glutamine = D-erythro-1-(imidazol-4-yl)glycerol 3-phosphate + 5-amino-1-(5-phospho-beta-D-ribosyl)imidazole-4-carboxamide + L-glutamate + H(+)</text>
        <dbReference type="Rhea" id="RHEA:24793"/>
        <dbReference type="ChEBI" id="CHEBI:15378"/>
        <dbReference type="ChEBI" id="CHEBI:29985"/>
        <dbReference type="ChEBI" id="CHEBI:58278"/>
        <dbReference type="ChEBI" id="CHEBI:58359"/>
        <dbReference type="ChEBI" id="CHEBI:58475"/>
        <dbReference type="ChEBI" id="CHEBI:58525"/>
        <dbReference type="EC" id="4.3.2.10"/>
    </reaction>
</comment>
<dbReference type="HAMAP" id="MF_00278">
    <property type="entry name" value="HisH"/>
    <property type="match status" value="1"/>
</dbReference>
<dbReference type="STRING" id="1759059.ATE48_10685"/>
<evidence type="ECO:0000256" key="1">
    <source>
        <dbReference type="ARBA" id="ARBA00004496"/>
    </source>
</evidence>
<evidence type="ECO:0000256" key="8">
    <source>
        <dbReference type="ARBA" id="ARBA00023102"/>
    </source>
</evidence>
<dbReference type="InterPro" id="IPR017926">
    <property type="entry name" value="GATASE"/>
</dbReference>
<dbReference type="SUPFAM" id="SSF52317">
    <property type="entry name" value="Class I glutamine amidotransferase-like"/>
    <property type="match status" value="1"/>
</dbReference>
<proteinExistence type="inferred from homology"/>
<keyword evidence="7 12" id="KW-0315">Glutamine amidotransferase</keyword>
<dbReference type="FunCoup" id="A0A1B1AIG6">
    <property type="interactions" value="289"/>
</dbReference>
<dbReference type="CDD" id="cd01748">
    <property type="entry name" value="GATase1_IGP_Synthase"/>
    <property type="match status" value="1"/>
</dbReference>
<evidence type="ECO:0000259" key="14">
    <source>
        <dbReference type="Pfam" id="PF00117"/>
    </source>
</evidence>
<dbReference type="NCBIfam" id="TIGR01855">
    <property type="entry name" value="IMP_synth_hisH"/>
    <property type="match status" value="1"/>
</dbReference>
<evidence type="ECO:0000256" key="10">
    <source>
        <dbReference type="ARBA" id="ARBA00047838"/>
    </source>
</evidence>
<dbReference type="EC" id="3.5.1.2" evidence="12"/>
<organism evidence="15 16">
    <name type="scientific">Candidatus Viadribacter manganicus</name>
    <dbReference type="NCBI Taxonomy" id="1759059"/>
    <lineage>
        <taxon>Bacteria</taxon>
        <taxon>Pseudomonadati</taxon>
        <taxon>Pseudomonadota</taxon>
        <taxon>Alphaproteobacteria</taxon>
        <taxon>Hyphomonadales</taxon>
        <taxon>Hyphomonadaceae</taxon>
        <taxon>Candidatus Viadribacter</taxon>
    </lineage>
</organism>
<evidence type="ECO:0000256" key="9">
    <source>
        <dbReference type="ARBA" id="ARBA00023239"/>
    </source>
</evidence>
<dbReference type="PANTHER" id="PTHR42701">
    <property type="entry name" value="IMIDAZOLE GLYCEROL PHOSPHATE SYNTHASE SUBUNIT HISH"/>
    <property type="match status" value="1"/>
</dbReference>
<keyword evidence="6 12" id="KW-0378">Hydrolase</keyword>
<dbReference type="Proteomes" id="UP000092498">
    <property type="component" value="Chromosome"/>
</dbReference>
<comment type="pathway">
    <text evidence="2 12">Amino-acid biosynthesis; L-histidine biosynthesis; L-histidine from 5-phospho-alpha-D-ribose 1-diphosphate: step 5/9.</text>
</comment>
<dbReference type="AlphaFoldDB" id="A0A1B1AIG6"/>
<keyword evidence="5 12" id="KW-0028">Amino-acid biosynthesis</keyword>
<dbReference type="GO" id="GO:0000107">
    <property type="term" value="F:imidazoleglycerol-phosphate synthase activity"/>
    <property type="evidence" value="ECO:0007669"/>
    <property type="project" value="UniProtKB-UniRule"/>
</dbReference>
<keyword evidence="15" id="KW-0808">Transferase</keyword>
<dbReference type="InParanoid" id="A0A1B1AIG6"/>
<dbReference type="PROSITE" id="PS51273">
    <property type="entry name" value="GATASE_TYPE_1"/>
    <property type="match status" value="1"/>
</dbReference>
<dbReference type="PANTHER" id="PTHR42701:SF1">
    <property type="entry name" value="IMIDAZOLE GLYCEROL PHOSPHATE SYNTHASE SUBUNIT HISH"/>
    <property type="match status" value="1"/>
</dbReference>
<feature type="active site" evidence="12 13">
    <location>
        <position position="178"/>
    </location>
</feature>
<dbReference type="EMBL" id="CP013244">
    <property type="protein sequence ID" value="ANP46345.1"/>
    <property type="molecule type" value="Genomic_DNA"/>
</dbReference>
<dbReference type="OrthoDB" id="9807137at2"/>
<evidence type="ECO:0000256" key="5">
    <source>
        <dbReference type="ARBA" id="ARBA00022605"/>
    </source>
</evidence>
<dbReference type="EC" id="4.3.2.10" evidence="12"/>
<evidence type="ECO:0000313" key="16">
    <source>
        <dbReference type="Proteomes" id="UP000092498"/>
    </source>
</evidence>
<comment type="function">
    <text evidence="12">IGPS catalyzes the conversion of PRFAR and glutamine to IGP, AICAR and glutamate. The HisH subunit catalyzes the hydrolysis of glutamine to glutamate and ammonia as part of the synthesis of IGP and AICAR. The resulting ammonia molecule is channeled to the active site of HisF.</text>
</comment>
<keyword evidence="15" id="KW-0328">Glycosyltransferase</keyword>
<comment type="subcellular location">
    <subcellularLocation>
        <location evidence="1 12">Cytoplasm</location>
    </subcellularLocation>
</comment>
<evidence type="ECO:0000256" key="3">
    <source>
        <dbReference type="ARBA" id="ARBA00011152"/>
    </source>
</evidence>
<dbReference type="UniPathway" id="UPA00031">
    <property type="reaction ID" value="UER00010"/>
</dbReference>
<feature type="active site" evidence="12 13">
    <location>
        <position position="180"/>
    </location>
</feature>
<name>A0A1B1AIG6_9PROT</name>
<evidence type="ECO:0000313" key="15">
    <source>
        <dbReference type="EMBL" id="ANP46345.1"/>
    </source>
</evidence>
<dbReference type="RefSeq" id="WP_066771235.1">
    <property type="nucleotide sequence ID" value="NZ_CP013244.1"/>
</dbReference>
<dbReference type="PIRSF" id="PIRSF000495">
    <property type="entry name" value="Amidotransf_hisH"/>
    <property type="match status" value="1"/>
</dbReference>
<keyword evidence="16" id="KW-1185">Reference proteome</keyword>
<dbReference type="Pfam" id="PF00117">
    <property type="entry name" value="GATase"/>
    <property type="match status" value="1"/>
</dbReference>